<proteinExistence type="predicted"/>
<comment type="caution">
    <text evidence="2">The sequence shown here is derived from an EMBL/GenBank/DDBJ whole genome shotgun (WGS) entry which is preliminary data.</text>
</comment>
<dbReference type="NCBIfam" id="TIGR03586">
    <property type="entry name" value="PseI"/>
    <property type="match status" value="1"/>
</dbReference>
<dbReference type="Pfam" id="PF08666">
    <property type="entry name" value="SAF"/>
    <property type="match status" value="1"/>
</dbReference>
<dbReference type="InterPro" id="IPR013785">
    <property type="entry name" value="Aldolase_TIM"/>
</dbReference>
<dbReference type="PANTHER" id="PTHR42966">
    <property type="entry name" value="N-ACETYLNEURAMINATE SYNTHASE"/>
    <property type="match status" value="1"/>
</dbReference>
<dbReference type="InterPro" id="IPR051690">
    <property type="entry name" value="PseI-like"/>
</dbReference>
<accession>A0A542EJL9</accession>
<dbReference type="GO" id="GO:0016051">
    <property type="term" value="P:carbohydrate biosynthetic process"/>
    <property type="evidence" value="ECO:0007669"/>
    <property type="project" value="InterPro"/>
</dbReference>
<dbReference type="InterPro" id="IPR013974">
    <property type="entry name" value="SAF"/>
</dbReference>
<dbReference type="SUPFAM" id="SSF51269">
    <property type="entry name" value="AFP III-like domain"/>
    <property type="match status" value="1"/>
</dbReference>
<dbReference type="SMART" id="SM00858">
    <property type="entry name" value="SAF"/>
    <property type="match status" value="1"/>
</dbReference>
<dbReference type="PROSITE" id="PS50844">
    <property type="entry name" value="AFP_LIKE"/>
    <property type="match status" value="1"/>
</dbReference>
<reference evidence="2 3" key="1">
    <citation type="submission" date="2019-06" db="EMBL/GenBank/DDBJ databases">
        <title>Sequencing the genomes of 1000 actinobacteria strains.</title>
        <authorList>
            <person name="Klenk H.-P."/>
        </authorList>
    </citation>
    <scope>NUCLEOTIDE SEQUENCE [LARGE SCALE GENOMIC DNA]</scope>
    <source>
        <strain evidence="2 3">DSM 19828</strain>
    </source>
</reference>
<dbReference type="InterPro" id="IPR020030">
    <property type="entry name" value="Pseudaminic_synth_PseI"/>
</dbReference>
<evidence type="ECO:0000259" key="1">
    <source>
        <dbReference type="PROSITE" id="PS50844"/>
    </source>
</evidence>
<dbReference type="OrthoDB" id="9814210at2"/>
<organism evidence="2 3">
    <name type="scientific">Yimella lutea</name>
    <dbReference type="NCBI Taxonomy" id="587872"/>
    <lineage>
        <taxon>Bacteria</taxon>
        <taxon>Bacillati</taxon>
        <taxon>Actinomycetota</taxon>
        <taxon>Actinomycetes</taxon>
        <taxon>Micrococcales</taxon>
        <taxon>Dermacoccaceae</taxon>
        <taxon>Yimella</taxon>
    </lineage>
</organism>
<dbReference type="RefSeq" id="WP_141929054.1">
    <property type="nucleotide sequence ID" value="NZ_BAABCI010000036.1"/>
</dbReference>
<gene>
    <name evidence="2" type="ORF">FB459_3075</name>
</gene>
<dbReference type="InterPro" id="IPR057736">
    <property type="entry name" value="SAF_PseI/NeuA/NeuB"/>
</dbReference>
<dbReference type="Gene3D" id="3.90.1210.10">
    <property type="entry name" value="Antifreeze-like/N-acetylneuraminic acid synthase C-terminal domain"/>
    <property type="match status" value="1"/>
</dbReference>
<evidence type="ECO:0000313" key="2">
    <source>
        <dbReference type="EMBL" id="TQJ15519.1"/>
    </source>
</evidence>
<dbReference type="Proteomes" id="UP000320806">
    <property type="component" value="Unassembled WGS sequence"/>
</dbReference>
<feature type="domain" description="AFP-like" evidence="1">
    <location>
        <begin position="297"/>
        <end position="352"/>
    </location>
</feature>
<dbReference type="AlphaFoldDB" id="A0A542EJL9"/>
<dbReference type="InterPro" id="IPR036732">
    <property type="entry name" value="AFP_Neu5c_C_sf"/>
</dbReference>
<dbReference type="CDD" id="cd11615">
    <property type="entry name" value="SAF_NeuB_like"/>
    <property type="match status" value="1"/>
</dbReference>
<dbReference type="GO" id="GO:0047444">
    <property type="term" value="F:N-acylneuraminate-9-phosphate synthase activity"/>
    <property type="evidence" value="ECO:0007669"/>
    <property type="project" value="TreeGrafter"/>
</dbReference>
<keyword evidence="3" id="KW-1185">Reference proteome</keyword>
<sequence>MTDNASIRIGKHQIGPDHEPYIIAEMSGNHDGSLDKALDIVRMAAEQGAHAIKLQTYKPDTITIQSDSPDFRLSEGHELWGGRTLWDLYEEAHTPWEWHEPIFALAKELGITAFSSPFDPTAIDLLESLDVPAYKIASSEIVDLPLIRLAASKGKPIIISTGMASVREIANAVEAARSTGNEQIVVLACTANYPADPSESNLRGIPVMRDAFSTLIGYSDHTMGIGAAITAVALGACVVEKHVTLSREEGGVDSAFSSEPEELRMLVEQTRIGWQCLGQARIGARQQEKEGLRFRRSLYVVEDVSAGDPVTAHNVRSIRPANGLPPEEFERVEGRTFTADTPKGTALSWDLI</sequence>
<dbReference type="SUPFAM" id="SSF51569">
    <property type="entry name" value="Aldolase"/>
    <property type="match status" value="1"/>
</dbReference>
<name>A0A542EJL9_9MICO</name>
<dbReference type="PANTHER" id="PTHR42966:SF2">
    <property type="entry name" value="PSEUDAMINIC ACID SYNTHASE"/>
    <property type="match status" value="1"/>
</dbReference>
<dbReference type="InterPro" id="IPR006190">
    <property type="entry name" value="SAF_AFP_Neu5Ac"/>
</dbReference>
<dbReference type="InterPro" id="IPR013132">
    <property type="entry name" value="PseI/NeuA/B-like_N"/>
</dbReference>
<protein>
    <submittedName>
        <fullName evidence="2">Pseudaminic acid synthase</fullName>
    </submittedName>
</protein>
<evidence type="ECO:0000313" key="3">
    <source>
        <dbReference type="Proteomes" id="UP000320806"/>
    </source>
</evidence>
<dbReference type="Pfam" id="PF03102">
    <property type="entry name" value="NeuB"/>
    <property type="match status" value="1"/>
</dbReference>
<dbReference type="Gene3D" id="3.20.20.70">
    <property type="entry name" value="Aldolase class I"/>
    <property type="match status" value="1"/>
</dbReference>
<dbReference type="EMBL" id="VFMO01000001">
    <property type="protein sequence ID" value="TQJ15519.1"/>
    <property type="molecule type" value="Genomic_DNA"/>
</dbReference>